<proteinExistence type="predicted"/>
<keyword evidence="2" id="KW-1185">Reference proteome</keyword>
<sequence>IGPNGINLSGGQKVRLALARALYLKADVYIFDDLLAAVDARVERLIIERVLASGGIIGDKTRILVTHTEHLVPLSSKVVTLAKGHAEIVEQQPIDFVSAVNTNEHISDSSTETASASNADTKSGKFTIHPELKDPPFKLWQLWRFIKLSGYGTVTIVAVIQLANAYAIYYVESLRTSLMVDSNPDTMRQSMSRCADVYLDRSRTRFSSEIHFGHIRRVLDSSRKMMATVCVEIIRSGILLFSIRRRLYTSTPVLPGEVDTMTLLSLNVFHCVNALNHISSKFEDQIQALLRYYIYTEQLEREAPPGIENARPEPSWPQNGVIEFCDYSMRYHPELNLVLKGLSFSARGGEKIGIVGRTGAGKSSITYALMRLVEPANGQIIIDGVDILTIGHRDLRSRIAIIPQDPALFKGTIRDNLDPANEYTDDEVWAAIRAGQISNLLDTPTEKYVKPLDSKNSDKGLWIEGVGLNKWVKHNGINFSVGQKQLISLCRALLWRRKIVILDEATANVDSKTDQIMQEVIRREFKDYTVLTIAHRLGTVMESDRILVMDHGQIAEFDTPEKLLADRNSHFSQLVESMNFSHSN</sequence>
<evidence type="ECO:0000313" key="2">
    <source>
        <dbReference type="Proteomes" id="UP001150581"/>
    </source>
</evidence>
<feature type="non-terminal residue" evidence="1">
    <location>
        <position position="1"/>
    </location>
</feature>
<accession>A0ACC1IB80</accession>
<comment type="caution">
    <text evidence="1">The sequence shown here is derived from an EMBL/GenBank/DDBJ whole genome shotgun (WGS) entry which is preliminary data.</text>
</comment>
<dbReference type="EMBL" id="JANBPG010001509">
    <property type="protein sequence ID" value="KAJ1889612.1"/>
    <property type="molecule type" value="Genomic_DNA"/>
</dbReference>
<organism evidence="1 2">
    <name type="scientific">Kickxella alabastrina</name>
    <dbReference type="NCBI Taxonomy" id="61397"/>
    <lineage>
        <taxon>Eukaryota</taxon>
        <taxon>Fungi</taxon>
        <taxon>Fungi incertae sedis</taxon>
        <taxon>Zoopagomycota</taxon>
        <taxon>Kickxellomycotina</taxon>
        <taxon>Kickxellomycetes</taxon>
        <taxon>Kickxellales</taxon>
        <taxon>Kickxellaceae</taxon>
        <taxon>Kickxella</taxon>
    </lineage>
</organism>
<protein>
    <submittedName>
        <fullName evidence="1">ABC transporter C member 13</fullName>
    </submittedName>
</protein>
<gene>
    <name evidence="1" type="primary">ABCC13_3</name>
    <name evidence="1" type="ORF">LPJ66_007940</name>
</gene>
<name>A0ACC1IB80_9FUNG</name>
<dbReference type="Proteomes" id="UP001150581">
    <property type="component" value="Unassembled WGS sequence"/>
</dbReference>
<evidence type="ECO:0000313" key="1">
    <source>
        <dbReference type="EMBL" id="KAJ1889612.1"/>
    </source>
</evidence>
<reference evidence="1" key="1">
    <citation type="submission" date="2022-07" db="EMBL/GenBank/DDBJ databases">
        <title>Phylogenomic reconstructions and comparative analyses of Kickxellomycotina fungi.</title>
        <authorList>
            <person name="Reynolds N.K."/>
            <person name="Stajich J.E."/>
            <person name="Barry K."/>
            <person name="Grigoriev I.V."/>
            <person name="Crous P."/>
            <person name="Smith M.E."/>
        </authorList>
    </citation>
    <scope>NUCLEOTIDE SEQUENCE</scope>
    <source>
        <strain evidence="1">Benny 63K</strain>
    </source>
</reference>